<organism evidence="2 3">
    <name type="scientific">Piedraia hortae CBS 480.64</name>
    <dbReference type="NCBI Taxonomy" id="1314780"/>
    <lineage>
        <taxon>Eukaryota</taxon>
        <taxon>Fungi</taxon>
        <taxon>Dikarya</taxon>
        <taxon>Ascomycota</taxon>
        <taxon>Pezizomycotina</taxon>
        <taxon>Dothideomycetes</taxon>
        <taxon>Dothideomycetidae</taxon>
        <taxon>Capnodiales</taxon>
        <taxon>Piedraiaceae</taxon>
        <taxon>Piedraia</taxon>
    </lineage>
</organism>
<evidence type="ECO:0000256" key="1">
    <source>
        <dbReference type="SAM" id="Phobius"/>
    </source>
</evidence>
<proteinExistence type="predicted"/>
<keyword evidence="1" id="KW-0812">Transmembrane</keyword>
<dbReference type="EMBL" id="MU005959">
    <property type="protein sequence ID" value="KAF2863882.1"/>
    <property type="molecule type" value="Genomic_DNA"/>
</dbReference>
<dbReference type="Proteomes" id="UP000799421">
    <property type="component" value="Unassembled WGS sequence"/>
</dbReference>
<protein>
    <submittedName>
        <fullName evidence="2">Uncharacterized protein</fullName>
    </submittedName>
</protein>
<dbReference type="OrthoDB" id="5309803at2759"/>
<dbReference type="AlphaFoldDB" id="A0A6A7C9I3"/>
<sequence length="102" mass="11425">MGVFSILPDHLSVIETWLVRLFIVLAAITIGPWLIMLLYDFGLYAWRSATYDLPGIGGRTRGKGHPRPPSFVEHFDGNKRSLGIRNANGFFEMCEGVDDKVS</sequence>
<name>A0A6A7C9I3_9PEZI</name>
<keyword evidence="1" id="KW-0472">Membrane</keyword>
<gene>
    <name evidence="2" type="ORF">K470DRAFT_254756</name>
</gene>
<keyword evidence="1" id="KW-1133">Transmembrane helix</keyword>
<feature type="transmembrane region" description="Helical" evidence="1">
    <location>
        <begin position="17"/>
        <end position="39"/>
    </location>
</feature>
<accession>A0A6A7C9I3</accession>
<reference evidence="2" key="1">
    <citation type="journal article" date="2020" name="Stud. Mycol.">
        <title>101 Dothideomycetes genomes: a test case for predicting lifestyles and emergence of pathogens.</title>
        <authorList>
            <person name="Haridas S."/>
            <person name="Albert R."/>
            <person name="Binder M."/>
            <person name="Bloem J."/>
            <person name="Labutti K."/>
            <person name="Salamov A."/>
            <person name="Andreopoulos B."/>
            <person name="Baker S."/>
            <person name="Barry K."/>
            <person name="Bills G."/>
            <person name="Bluhm B."/>
            <person name="Cannon C."/>
            <person name="Castanera R."/>
            <person name="Culley D."/>
            <person name="Daum C."/>
            <person name="Ezra D."/>
            <person name="Gonzalez J."/>
            <person name="Henrissat B."/>
            <person name="Kuo A."/>
            <person name="Liang C."/>
            <person name="Lipzen A."/>
            <person name="Lutzoni F."/>
            <person name="Magnuson J."/>
            <person name="Mondo S."/>
            <person name="Nolan M."/>
            <person name="Ohm R."/>
            <person name="Pangilinan J."/>
            <person name="Park H.-J."/>
            <person name="Ramirez L."/>
            <person name="Alfaro M."/>
            <person name="Sun H."/>
            <person name="Tritt A."/>
            <person name="Yoshinaga Y."/>
            <person name="Zwiers L.-H."/>
            <person name="Turgeon B."/>
            <person name="Goodwin S."/>
            <person name="Spatafora J."/>
            <person name="Crous P."/>
            <person name="Grigoriev I."/>
        </authorList>
    </citation>
    <scope>NUCLEOTIDE SEQUENCE</scope>
    <source>
        <strain evidence="2">CBS 480.64</strain>
    </source>
</reference>
<keyword evidence="3" id="KW-1185">Reference proteome</keyword>
<evidence type="ECO:0000313" key="3">
    <source>
        <dbReference type="Proteomes" id="UP000799421"/>
    </source>
</evidence>
<evidence type="ECO:0000313" key="2">
    <source>
        <dbReference type="EMBL" id="KAF2863882.1"/>
    </source>
</evidence>